<proteinExistence type="predicted"/>
<reference evidence="3 4" key="1">
    <citation type="journal article" date="2010" name="J. Bacteriol.">
        <title>Complete genome sequence of the representative gamma-hexachlorocyclohexane-degrading bacterium Sphingobium japonicum UT26.</title>
        <authorList>
            <person name="Nagata Y."/>
            <person name="Ohtsubo Y."/>
            <person name="Endo R."/>
            <person name="Ichikawa N."/>
            <person name="Ankai A."/>
            <person name="Oguchi A."/>
            <person name="Fukui S."/>
            <person name="Fujita N."/>
            <person name="Tsuda M."/>
        </authorList>
    </citation>
    <scope>NUCLEOTIDE SEQUENCE [LARGE SCALE GENOMIC DNA]</scope>
    <source>
        <strain evidence="4">DSM 16413 / CCM 7287 / MTCC 6362 / UT26 / NBRC 101211 / UT26S</strain>
    </source>
</reference>
<evidence type="ECO:0000256" key="1">
    <source>
        <dbReference type="SAM" id="MobiDB-lite"/>
    </source>
</evidence>
<dbReference type="KEGG" id="sjp:SJA_C1-08590"/>
<evidence type="ECO:0000259" key="2">
    <source>
        <dbReference type="Pfam" id="PF20155"/>
    </source>
</evidence>
<dbReference type="GeneID" id="29272519"/>
<dbReference type="eggNOG" id="COG5412">
    <property type="taxonomic scope" value="Bacteria"/>
</dbReference>
<feature type="domain" description="Tape measure protein N-terminal" evidence="2">
    <location>
        <begin position="108"/>
        <end position="300"/>
    </location>
</feature>
<dbReference type="Pfam" id="PF20155">
    <property type="entry name" value="TMP_3"/>
    <property type="match status" value="1"/>
</dbReference>
<organism evidence="3 4">
    <name type="scientific">Sphingobium indicum (strain DSM 16413 / CCM 7287 / MTCC 6362 / UT26 / NBRC 101211 / UT26S)</name>
    <name type="common">Sphingobium japonicum</name>
    <dbReference type="NCBI Taxonomy" id="452662"/>
    <lineage>
        <taxon>Bacteria</taxon>
        <taxon>Pseudomonadati</taxon>
        <taxon>Pseudomonadota</taxon>
        <taxon>Alphaproteobacteria</taxon>
        <taxon>Sphingomonadales</taxon>
        <taxon>Sphingomonadaceae</taxon>
        <taxon>Sphingobium</taxon>
    </lineage>
</organism>
<feature type="region of interest" description="Disordered" evidence="1">
    <location>
        <begin position="651"/>
        <end position="688"/>
    </location>
</feature>
<dbReference type="HOGENOM" id="CLU_252501_0_0_5"/>
<keyword evidence="4" id="KW-1185">Reference proteome</keyword>
<accession>D4YZB1</accession>
<evidence type="ECO:0000313" key="3">
    <source>
        <dbReference type="EMBL" id="BAI95693.1"/>
    </source>
</evidence>
<feature type="compositionally biased region" description="Basic and acidic residues" evidence="1">
    <location>
        <begin position="676"/>
        <end position="688"/>
    </location>
</feature>
<dbReference type="RefSeq" id="WP_013039348.1">
    <property type="nucleotide sequence ID" value="NC_014006.1"/>
</dbReference>
<dbReference type="NCBIfam" id="TIGR02675">
    <property type="entry name" value="tape_meas_nterm"/>
    <property type="match status" value="1"/>
</dbReference>
<gene>
    <name evidence="3" type="ordered locus">SJA_C1-08590</name>
</gene>
<name>D4YZB1_SPHIU</name>
<sequence>MVDTARSIKVTIDPKGAEDGVRRLRTSLTNLSQIGKLTAANNNDMSASIGRIGTVSASSSTNIKKLGQEVGLTNNRFSSLSNGIKGAVTELTSFRGIMATLGIGYVAKQLMDLSDGYSSIQAKLTLATARTGSFGQANKDVISIANKTRSDLGAVTDLYGTLARNADQLHLSQLQVARATTTVGMALKIGGQGAAQNEAAILQLSQALGAGKLAGDEFASLAENAPRLMQLFADSIHVPRGALKQMAADGKLTADVITKALTDPKMVANIEKEFGKIPVTFADIGVAASNTAVLITGAFAKGFGINDTLAVILAKVQQWATDLAPRFEQIGKIARGAFDTLSPIFTNLMAVGGKALDFLSNNIDTLSKLATVAATSFIAFKAAAGLSWMTNSLSQLVAFQKALGATGTFSALFGEGMKIAQSGVRALTAALAANPIGAIAVALTTTIALLYQFRDSIQLGGGSIASLGDLGRATWESISGGLRSFVDWASEAWAKVSGWFSEMFSGISDWASTTFGDLDFSLLGFMRGAARTVDFVIGAFYGSYKAIVAYYSGLPTAISTIFVNAFNRATEIVEGFINTAISGINKVIGFANDLGANFSLLGNVDLGRMKGGGAVTLGKEVGDAFKSGFSHSVEGALNGLVKRADQIAKDRKAKEKQGGAVDPNKPTNPSTATTSTDKKDKKDKKANQQEDFWKGLERELELSKLTTLEVEKRGKELDYEKIVGREINTAEKERLSNLLEQTKTYKFLQAANDNHRKAMIDLDKEEALFKAKMNGATEEQLAIQKAVSETVANAQKDGVKLSKDQLDVLTAQITAEEKKRQAIDKTNKALERGVDLVNEGLKTEVDKRTQEYDRTAIRSSVGSYSEKLGRVITQADVDKAIEAYNRGIVDTANTFRDELGQRIDELGNQIGGKWGSAISKIGQMLQNMVQASQGNYGGFGALGSIANVLSFSTDGGKTFNGLFGQKFATTLSGGIKEGMTGVTDNLFTLNKSTTSGFGSLKTAFGKGGDLVKGLGNVMGTAMAGAQVGSTVAGLGKALGLKMSSTGAQVGGAIGSFIPIPGGSIIGSIIGGVFGGLFKKAKWGTSTITTGSDGSLQVGGTRGNKEAYKANSSSAAGSVISSLNDLAATLGGDITGTPTISIGQYKGKWRVSDTGRTGKLKGKYSDVTDFGKDGAEEAISFAITAAIKQGVMTGISSFSQRVLQNMDLSEATQLAQSYESILSSLKAYKNPVAGAVDEVVKSIDTLAKQMKKAGATSDELAKVEEYRNIKLQETLKSQLSGFNDLMKQLNGDGAGVSKLTLLNEDLNKLNSYRSILASGGTVNQSDFTALGQEIMGYASDLYGSQTDRFQNIRNDLVTLTQQALSNATNEFNNAAATDDTYTAITDQTSQVTASIAVTNDTLAQILSAIKSGATLKAATVQAVNGRLVNFK</sequence>
<dbReference type="Proteomes" id="UP000007753">
    <property type="component" value="Chromosome 1"/>
</dbReference>
<dbReference type="EMBL" id="AP010803">
    <property type="protein sequence ID" value="BAI95693.1"/>
    <property type="molecule type" value="Genomic_DNA"/>
</dbReference>
<protein>
    <submittedName>
        <fullName evidence="3">Phage-related protein</fullName>
    </submittedName>
</protein>
<evidence type="ECO:0000313" key="4">
    <source>
        <dbReference type="Proteomes" id="UP000007753"/>
    </source>
</evidence>
<dbReference type="InterPro" id="IPR013491">
    <property type="entry name" value="Tape_meas_N"/>
</dbReference>
<dbReference type="STRING" id="452662.SJA_C1-08590"/>
<dbReference type="eggNOG" id="COG5281">
    <property type="taxonomic scope" value="Bacteria"/>
</dbReference>